<keyword evidence="4" id="KW-1185">Reference proteome</keyword>
<proteinExistence type="predicted"/>
<protein>
    <recommendedName>
        <fullName evidence="2">No apical meristem-associated C-terminal domain-containing protein</fullName>
    </recommendedName>
</protein>
<organism evidence="3 4">
    <name type="scientific">Lithocarpus litseifolius</name>
    <dbReference type="NCBI Taxonomy" id="425828"/>
    <lineage>
        <taxon>Eukaryota</taxon>
        <taxon>Viridiplantae</taxon>
        <taxon>Streptophyta</taxon>
        <taxon>Embryophyta</taxon>
        <taxon>Tracheophyta</taxon>
        <taxon>Spermatophyta</taxon>
        <taxon>Magnoliopsida</taxon>
        <taxon>eudicotyledons</taxon>
        <taxon>Gunneridae</taxon>
        <taxon>Pentapetalae</taxon>
        <taxon>rosids</taxon>
        <taxon>fabids</taxon>
        <taxon>Fagales</taxon>
        <taxon>Fagaceae</taxon>
        <taxon>Lithocarpus</taxon>
    </lineage>
</organism>
<feature type="compositionally biased region" description="Basic and acidic residues" evidence="1">
    <location>
        <begin position="329"/>
        <end position="351"/>
    </location>
</feature>
<dbReference type="Proteomes" id="UP001459277">
    <property type="component" value="Unassembled WGS sequence"/>
</dbReference>
<dbReference type="Pfam" id="PF14303">
    <property type="entry name" value="NAM-associated"/>
    <property type="match status" value="1"/>
</dbReference>
<dbReference type="InterPro" id="IPR029466">
    <property type="entry name" value="NAM-associated_C"/>
</dbReference>
<gene>
    <name evidence="3" type="ORF">SO802_000654</name>
</gene>
<evidence type="ECO:0000256" key="1">
    <source>
        <dbReference type="SAM" id="MobiDB-lite"/>
    </source>
</evidence>
<reference evidence="3 4" key="1">
    <citation type="submission" date="2024-01" db="EMBL/GenBank/DDBJ databases">
        <title>A telomere-to-telomere, gap-free genome of sweet tea (Lithocarpus litseifolius).</title>
        <authorList>
            <person name="Zhou J."/>
        </authorList>
    </citation>
    <scope>NUCLEOTIDE SEQUENCE [LARGE SCALE GENOMIC DNA]</scope>
    <source>
        <strain evidence="3">Zhou-2022a</strain>
        <tissue evidence="3">Leaf</tissue>
    </source>
</reference>
<dbReference type="PANTHER" id="PTHR45125">
    <property type="entry name" value="F21J9.4-RELATED"/>
    <property type="match status" value="1"/>
</dbReference>
<feature type="region of interest" description="Disordered" evidence="1">
    <location>
        <begin position="329"/>
        <end position="367"/>
    </location>
</feature>
<evidence type="ECO:0000313" key="4">
    <source>
        <dbReference type="Proteomes" id="UP001459277"/>
    </source>
</evidence>
<feature type="domain" description="No apical meristem-associated C-terminal" evidence="2">
    <location>
        <begin position="330"/>
        <end position="465"/>
    </location>
</feature>
<evidence type="ECO:0000259" key="2">
    <source>
        <dbReference type="Pfam" id="PF14303"/>
    </source>
</evidence>
<comment type="caution">
    <text evidence="3">The sequence shown here is derived from an EMBL/GenBank/DDBJ whole genome shotgun (WGS) entry which is preliminary data.</text>
</comment>
<sequence length="477" mass="53770">MFNVISRTHLHLQSFISIAISEISISEISISDSPSALSSLKSETIAETHLYLRSFISISISEISDSLSALSSLKRHRRSTQTDLRNFSPISISEISISIFSISESPSALSSLKLHHRNTPTSPKFLTHFHLQIFSPISIFEISHTHICKISSRCLGDSAPSVLVLTVRGEIYLHHERFSLSGIGLASSESLLRIIFNYQEEDIEQYGNFLQGDSDNLEPFFSGSQNPSMPIQSLPKVQIVTSNSTKRGGNFSVDEDLLLISAWLNIGMDAVHGTDQKGEKFWAKIWENFCANNTYGTTRSISSLSSRWGNINRETSRFAGFVAKVEARNRSGATNEDKNQPKWSMPKEKSKGLSQTPSSIDEVDSNDNDTVVLERPIGRKAEKAKRKRTDDDNGFDDYLAKKLQYIKASHEQDQEALRIKAEKIRVDAERIRLETLREERSIMTMDTSGMNEKERLYFENLKDQILARQDGVNPRNM</sequence>
<dbReference type="PANTHER" id="PTHR45125:SF3">
    <property type="entry name" value="NO-APICAL-MERISTEM-ASSOCIATED CARBOXY-TERMINAL DOMAIN PROTEIN"/>
    <property type="match status" value="1"/>
</dbReference>
<dbReference type="EMBL" id="JAZDWU010000001">
    <property type="protein sequence ID" value="KAL0013585.1"/>
    <property type="molecule type" value="Genomic_DNA"/>
</dbReference>
<accession>A0AAW2DWC9</accession>
<dbReference type="AlphaFoldDB" id="A0AAW2DWC9"/>
<evidence type="ECO:0000313" key="3">
    <source>
        <dbReference type="EMBL" id="KAL0013585.1"/>
    </source>
</evidence>
<name>A0AAW2DWC9_9ROSI</name>